<dbReference type="InterPro" id="IPR021324">
    <property type="entry name" value="DUF2929"/>
</dbReference>
<keyword evidence="3" id="KW-1185">Reference proteome</keyword>
<reference evidence="3" key="2">
    <citation type="journal article" date="2011" name="J. Biotechnol.">
        <title>Genome sequence of B. amyloliquefaciens type strain DSM7(T) reveals differences to plant-associated B. amyloliquefaciens FZB42.</title>
        <authorList>
            <person name="Ruckert C."/>
            <person name="Blom J."/>
            <person name="Chen X."/>
            <person name="Reva O."/>
            <person name="Borriss R."/>
        </authorList>
    </citation>
    <scope>NUCLEOTIDE SEQUENCE [LARGE SCALE GENOMIC DNA]</scope>
    <source>
        <strain evidence="3">DSM 7</strain>
    </source>
</reference>
<dbReference type="Pfam" id="PF11151">
    <property type="entry name" value="DUF2929"/>
    <property type="match status" value="1"/>
</dbReference>
<dbReference type="EMBL" id="FN597644">
    <property type="protein sequence ID" value="CBI42326.1"/>
    <property type="molecule type" value="Genomic_DNA"/>
</dbReference>
<protein>
    <recommendedName>
        <fullName evidence="4">YjzD family protein</fullName>
    </recommendedName>
</protein>
<reference evidence="2 3" key="1">
    <citation type="journal article" date="2011" name="Int. J. Syst. Evol. Microbiol.">
        <title>Relationship of Bacillus amyloliquefaciens clades associated with strains DSM 7T and FZB42T: a proposal for Bacillus amyloliquefaciens subsp. amyloliquefaciens subsp. nov. and Bacillus amyloliquefaciens subsp. plantarum subsp. nov. based on complete genome sequence comparisons.</title>
        <authorList>
            <person name="Borriss R."/>
            <person name="Chen X.H."/>
            <person name="Rueckert C."/>
            <person name="Blom J."/>
            <person name="Becker A."/>
            <person name="Baumgarth B."/>
            <person name="Fan B."/>
            <person name="Pukall R."/>
            <person name="Schumann P."/>
            <person name="Sproer C."/>
            <person name="Junge H."/>
            <person name="Vater J."/>
            <person name="Puhler A."/>
            <person name="Klenk H.P."/>
        </authorList>
    </citation>
    <scope>NUCLEOTIDE SEQUENCE [LARGE SCALE GENOMIC DNA]</scope>
    <source>
        <strain evidence="3">DSM 7</strain>
    </source>
</reference>
<gene>
    <name evidence="2" type="primary">yjzD</name>
    <name evidence="2" type="ordered locus">BAMF_1200</name>
</gene>
<dbReference type="RefSeq" id="WP_013351810.1">
    <property type="nucleotide sequence ID" value="NC_014551.1"/>
</dbReference>
<sequence length="62" mass="6953">MRFIISFIWTFLLSHMACYLIASMNSAAYNFKQSSVIAVVIAVLVFVLAEIMPVKQDASQHS</sequence>
<name>A0A9P1JGL0_BACAS</name>
<evidence type="ECO:0008006" key="4">
    <source>
        <dbReference type="Google" id="ProtNLM"/>
    </source>
</evidence>
<dbReference type="AlphaFoldDB" id="A0A9P1JGL0"/>
<proteinExistence type="predicted"/>
<dbReference type="KEGG" id="bao:BAMF_1200"/>
<accession>A0A9P1JGL0</accession>
<evidence type="ECO:0000256" key="1">
    <source>
        <dbReference type="SAM" id="Phobius"/>
    </source>
</evidence>
<keyword evidence="1" id="KW-0472">Membrane</keyword>
<dbReference type="Proteomes" id="UP000006562">
    <property type="component" value="Chromosome"/>
</dbReference>
<keyword evidence="1" id="KW-0812">Transmembrane</keyword>
<evidence type="ECO:0000313" key="2">
    <source>
        <dbReference type="EMBL" id="CBI42326.1"/>
    </source>
</evidence>
<organism evidence="2 3">
    <name type="scientific">Bacillus amyloliquefaciens (strain ATCC 23350 / DSM 7 / BCRC 11601 / CCUG 28519 / NBRC 15535 / NRRL B-14393 / F)</name>
    <dbReference type="NCBI Taxonomy" id="692420"/>
    <lineage>
        <taxon>Bacteria</taxon>
        <taxon>Bacillati</taxon>
        <taxon>Bacillota</taxon>
        <taxon>Bacilli</taxon>
        <taxon>Bacillales</taxon>
        <taxon>Bacillaceae</taxon>
        <taxon>Bacillus</taxon>
        <taxon>Bacillus amyloliquefaciens group</taxon>
    </lineage>
</organism>
<evidence type="ECO:0000313" key="3">
    <source>
        <dbReference type="Proteomes" id="UP000006562"/>
    </source>
</evidence>
<feature type="transmembrane region" description="Helical" evidence="1">
    <location>
        <begin position="36"/>
        <end position="54"/>
    </location>
</feature>
<keyword evidence="1" id="KW-1133">Transmembrane helix</keyword>